<keyword evidence="3" id="KW-1185">Reference proteome</keyword>
<evidence type="ECO:0000313" key="2">
    <source>
        <dbReference type="EMBL" id="TQF13851.1"/>
    </source>
</evidence>
<dbReference type="AlphaFoldDB" id="A0A540WXX8"/>
<feature type="region of interest" description="Disordered" evidence="1">
    <location>
        <begin position="21"/>
        <end position="42"/>
    </location>
</feature>
<dbReference type="PROSITE" id="PS51257">
    <property type="entry name" value="PROKAR_LIPOPROTEIN"/>
    <property type="match status" value="1"/>
</dbReference>
<accession>A0A540WXX8</accession>
<protein>
    <recommendedName>
        <fullName evidence="4">Lipoprotein</fullName>
    </recommendedName>
</protein>
<evidence type="ECO:0000256" key="1">
    <source>
        <dbReference type="SAM" id="MobiDB-lite"/>
    </source>
</evidence>
<sequence>MKSLSRSIAVTLLCLTAACGGSVEDPGQELGTTEQHSRPCTHESQCPSTQTCVVGTCVPTCDLAAPTVVCGSVQCCPGYLAPNGNQSKPYCNFACYDGP</sequence>
<evidence type="ECO:0008006" key="4">
    <source>
        <dbReference type="Google" id="ProtNLM"/>
    </source>
</evidence>
<dbReference type="Proteomes" id="UP000315369">
    <property type="component" value="Unassembled WGS sequence"/>
</dbReference>
<reference evidence="2 3" key="1">
    <citation type="submission" date="2019-06" db="EMBL/GenBank/DDBJ databases">
        <authorList>
            <person name="Livingstone P."/>
            <person name="Whitworth D."/>
        </authorList>
    </citation>
    <scope>NUCLEOTIDE SEQUENCE [LARGE SCALE GENOMIC DNA]</scope>
    <source>
        <strain evidence="2 3">AM401</strain>
    </source>
</reference>
<dbReference type="EMBL" id="VIFM01000086">
    <property type="protein sequence ID" value="TQF13851.1"/>
    <property type="molecule type" value="Genomic_DNA"/>
</dbReference>
<dbReference type="RefSeq" id="WP_141644464.1">
    <property type="nucleotide sequence ID" value="NZ_VIFM01000086.1"/>
</dbReference>
<comment type="caution">
    <text evidence="2">The sequence shown here is derived from an EMBL/GenBank/DDBJ whole genome shotgun (WGS) entry which is preliminary data.</text>
</comment>
<gene>
    <name evidence="2" type="ORF">FJV41_21845</name>
</gene>
<proteinExistence type="predicted"/>
<name>A0A540WXX8_9BACT</name>
<evidence type="ECO:0000313" key="3">
    <source>
        <dbReference type="Proteomes" id="UP000315369"/>
    </source>
</evidence>
<organism evidence="2 3">
    <name type="scientific">Myxococcus llanfairpwllgwyngyllgogerychwyrndrobwllllantysiliogogogochensis</name>
    <dbReference type="NCBI Taxonomy" id="2590453"/>
    <lineage>
        <taxon>Bacteria</taxon>
        <taxon>Pseudomonadati</taxon>
        <taxon>Myxococcota</taxon>
        <taxon>Myxococcia</taxon>
        <taxon>Myxococcales</taxon>
        <taxon>Cystobacterineae</taxon>
        <taxon>Myxococcaceae</taxon>
        <taxon>Myxococcus</taxon>
    </lineage>
</organism>